<dbReference type="AlphaFoldDB" id="M1DA97"/>
<dbReference type="HOGENOM" id="CLU_049105_1_0_1"/>
<keyword evidence="3" id="KW-1185">Reference proteome</keyword>
<reference evidence="2" key="2">
    <citation type="submission" date="2015-06" db="UniProtKB">
        <authorList>
            <consortium name="EnsemblPlants"/>
        </authorList>
    </citation>
    <scope>IDENTIFICATION</scope>
    <source>
        <strain evidence="2">DM1-3 516 R44</strain>
    </source>
</reference>
<dbReference type="InParanoid" id="M1DA97"/>
<dbReference type="Gramene" id="PGSC0003DMT400085788">
    <property type="protein sequence ID" value="PGSC0003DMT400085788"/>
    <property type="gene ID" value="PGSC0003DMG400035359"/>
</dbReference>
<dbReference type="Proteomes" id="UP000011115">
    <property type="component" value="Unassembled WGS sequence"/>
</dbReference>
<dbReference type="PaxDb" id="4113-PGSC0003DMT400085788"/>
<proteinExistence type="predicted"/>
<sequence length="270" mass="30836">MTKCEVISKKTVIVRKEHDVFNNDITMRLQKIRGKCSFYNQEANNGPKDTNPGATEEDADEEIIYTPPFLGRLKGGHKKITLPTYERTHSVGVRFMPCALIYEHLKVSGMLKPLEGTPFGFGHESSQKTCAYPPNQRGHTIEEYVELKEAICNLINVGEIPYMWGDNTVRTCDRQEPSMPVTEHTLFYCHYFTPFKKMLLNIYSMLVRKGVLASIRKDDEAIDPVGIGIWKPCPFHDAIDHNIGRCLRFRYDVESLVNVGKIQVEFVPHG</sequence>
<protein>
    <submittedName>
        <fullName evidence="2">Uncharacterized protein</fullName>
    </submittedName>
</protein>
<organism evidence="2 3">
    <name type="scientific">Solanum tuberosum</name>
    <name type="common">Potato</name>
    <dbReference type="NCBI Taxonomy" id="4113"/>
    <lineage>
        <taxon>Eukaryota</taxon>
        <taxon>Viridiplantae</taxon>
        <taxon>Streptophyta</taxon>
        <taxon>Embryophyta</taxon>
        <taxon>Tracheophyta</taxon>
        <taxon>Spermatophyta</taxon>
        <taxon>Magnoliopsida</taxon>
        <taxon>eudicotyledons</taxon>
        <taxon>Gunneridae</taxon>
        <taxon>Pentapetalae</taxon>
        <taxon>asterids</taxon>
        <taxon>lamiids</taxon>
        <taxon>Solanales</taxon>
        <taxon>Solanaceae</taxon>
        <taxon>Solanoideae</taxon>
        <taxon>Solaneae</taxon>
        <taxon>Solanum</taxon>
    </lineage>
</organism>
<feature type="region of interest" description="Disordered" evidence="1">
    <location>
        <begin position="40"/>
        <end position="59"/>
    </location>
</feature>
<evidence type="ECO:0000313" key="2">
    <source>
        <dbReference type="EnsemblPlants" id="PGSC0003DMT400085788"/>
    </source>
</evidence>
<accession>M1DA97</accession>
<dbReference type="EnsemblPlants" id="PGSC0003DMT400085788">
    <property type="protein sequence ID" value="PGSC0003DMT400085788"/>
    <property type="gene ID" value="PGSC0003DMG400035359"/>
</dbReference>
<reference evidence="3" key="1">
    <citation type="journal article" date="2011" name="Nature">
        <title>Genome sequence and analysis of the tuber crop potato.</title>
        <authorList>
            <consortium name="The Potato Genome Sequencing Consortium"/>
        </authorList>
    </citation>
    <scope>NUCLEOTIDE SEQUENCE [LARGE SCALE GENOMIC DNA]</scope>
    <source>
        <strain evidence="3">cv. DM1-3 516 R44</strain>
    </source>
</reference>
<name>M1DA97_SOLTU</name>
<evidence type="ECO:0000313" key="3">
    <source>
        <dbReference type="Proteomes" id="UP000011115"/>
    </source>
</evidence>
<evidence type="ECO:0000256" key="1">
    <source>
        <dbReference type="SAM" id="MobiDB-lite"/>
    </source>
</evidence>